<evidence type="ECO:0000313" key="3">
    <source>
        <dbReference type="Proteomes" id="UP000002424"/>
    </source>
</evidence>
<evidence type="ECO:0000259" key="1">
    <source>
        <dbReference type="Pfam" id="PF13454"/>
    </source>
</evidence>
<organism evidence="2 3">
    <name type="scientific">Azotobacter vinelandii (strain DJ / ATCC BAA-1303)</name>
    <dbReference type="NCBI Taxonomy" id="322710"/>
    <lineage>
        <taxon>Bacteria</taxon>
        <taxon>Pseudomonadati</taxon>
        <taxon>Pseudomonadota</taxon>
        <taxon>Gammaproteobacteria</taxon>
        <taxon>Pseudomonadales</taxon>
        <taxon>Pseudomonadaceae</taxon>
        <taxon>Azotobacter</taxon>
    </lineage>
</organism>
<proteinExistence type="predicted"/>
<dbReference type="Pfam" id="PF13454">
    <property type="entry name" value="NAD_binding_9"/>
    <property type="match status" value="1"/>
</dbReference>
<dbReference type="SUPFAM" id="SSF51905">
    <property type="entry name" value="FAD/NAD(P)-binding domain"/>
    <property type="match status" value="1"/>
</dbReference>
<dbReference type="STRING" id="322710.Avin_41800"/>
<dbReference type="PANTHER" id="PTHR40254:SF1">
    <property type="entry name" value="BLR0577 PROTEIN"/>
    <property type="match status" value="1"/>
</dbReference>
<dbReference type="EMBL" id="CP001157">
    <property type="protein sequence ID" value="ACO80309.1"/>
    <property type="molecule type" value="Genomic_DNA"/>
</dbReference>
<gene>
    <name evidence="2" type="ordered locus">Avin_41800</name>
</gene>
<evidence type="ECO:0000313" key="2">
    <source>
        <dbReference type="EMBL" id="ACO80309.1"/>
    </source>
</evidence>
<dbReference type="GeneID" id="88187105"/>
<dbReference type="Proteomes" id="UP000002424">
    <property type="component" value="Chromosome"/>
</dbReference>
<dbReference type="EnsemblBacteria" id="ACO80309">
    <property type="protein sequence ID" value="ACO80309"/>
    <property type="gene ID" value="Avin_41800"/>
</dbReference>
<feature type="domain" description="FAD-dependent urate hydroxylase HpyO/Asp monooxygenase CreE-like FAD/NAD(P)-binding" evidence="1">
    <location>
        <begin position="7"/>
        <end position="178"/>
    </location>
</feature>
<accession>C1DEY0</accession>
<dbReference type="KEGG" id="avn:Avin_41800"/>
<dbReference type="InterPro" id="IPR038732">
    <property type="entry name" value="HpyO/CreE_NAD-binding"/>
</dbReference>
<dbReference type="PANTHER" id="PTHR40254">
    <property type="entry name" value="BLR0577 PROTEIN"/>
    <property type="match status" value="1"/>
</dbReference>
<dbReference type="InterPro" id="IPR052189">
    <property type="entry name" value="L-asp_N-monooxygenase_NS-form"/>
</dbReference>
<name>C1DEY0_AZOVD</name>
<dbReference type="OrthoDB" id="6309046at2"/>
<dbReference type="AlphaFoldDB" id="C1DEY0"/>
<reference evidence="2 3" key="1">
    <citation type="journal article" date="2009" name="J. Bacteriol.">
        <title>Genome sequence of Azotobacter vinelandii, an obligate aerobe specialized to support diverse anaerobic metabolic processes.</title>
        <authorList>
            <person name="Setubal J.C."/>
            <person name="dos Santos P."/>
            <person name="Goldman B.S."/>
            <person name="Ertesvag H."/>
            <person name="Espin G."/>
            <person name="Rubio L.M."/>
            <person name="Valla S."/>
            <person name="Almeida N.F."/>
            <person name="Balasubramanian D."/>
            <person name="Cromes L."/>
            <person name="Curatti L."/>
            <person name="Du Z."/>
            <person name="Godsy E."/>
            <person name="Goodner B."/>
            <person name="Hellner-Burris K."/>
            <person name="Hernandez J.A."/>
            <person name="Houmiel K."/>
            <person name="Imperial J."/>
            <person name="Kennedy C."/>
            <person name="Larson T.J."/>
            <person name="Latreille P."/>
            <person name="Ligon L.S."/>
            <person name="Lu J."/>
            <person name="Maerk M."/>
            <person name="Miller N.M."/>
            <person name="Norton S."/>
            <person name="O'Carroll I.P."/>
            <person name="Paulsen I."/>
            <person name="Raulfs E.C."/>
            <person name="Roemer R."/>
            <person name="Rosser J."/>
            <person name="Segura D."/>
            <person name="Slater S."/>
            <person name="Stricklin S.L."/>
            <person name="Studholme D.J."/>
            <person name="Sun J."/>
            <person name="Viana C.J."/>
            <person name="Wallin E."/>
            <person name="Wang B."/>
            <person name="Wheeler C."/>
            <person name="Zhu H."/>
            <person name="Dean D.R."/>
            <person name="Dixon R."/>
            <person name="Wood D."/>
        </authorList>
    </citation>
    <scope>NUCLEOTIDE SEQUENCE [LARGE SCALE GENOMIC DNA]</scope>
    <source>
        <strain evidence="3">DJ / ATCC BAA-1303</strain>
    </source>
</reference>
<dbReference type="InterPro" id="IPR036188">
    <property type="entry name" value="FAD/NAD-bd_sf"/>
</dbReference>
<dbReference type="HOGENOM" id="CLU_016297_0_0_6"/>
<dbReference type="eggNOG" id="COG4529">
    <property type="taxonomic scope" value="Bacteria"/>
</dbReference>
<sequence length="615" mass="69179">MNNFNVAIIGGGPRGLNVLERFIEITNKNKMSSRLKVHFIDPGIPGEGCHPSSQPDHLLVNTVSSQVTIYAPDSIAHRDNGLSFIDWAVSKNYRKIDGKYKKGCGGNQLTDMDYLPRSILGEYLGMFFNHLLSLLPENVDVIVHKANAIDISNENPYKIELDNNNILDADFIFLTTGHVYRKPSKVDQGFADFAKNHCHRNRNLAYYQTPYPIGNLDCISSNATVLIQGFGLTAHDTISALTIGRGGHFEEDGNKLRYCASGSEPDLRLVSRQCLPFAARGTNQKGLTGRHQSQFFTLEAITKLRQQAIQKTGDYRLNFQKDVMPLILKEVIYAWRCAKFAKRVDPRGFQPTKDEINSINKILWPLEGNSFSDFSNYRAFFKKMVDEDLLEAVKGNMNSAVKASTDVLRDTRDVLRSVIEFGGLLPESHKYFIEHFNPIINRVSFGPPLRRVKEVQALFEAGVLDLAGGPGAMVITNESTSEYEVITKFANKIYKQKADIVISARLDGYSPLTDSSRLTENLLKRSLIRPWMNGDYHPGGVDIDKHMHPIDSSGKPQPRLWAIGFPVEGAHYYTHALPRPHVDSRQITEAENCVVDCLKQITEIHKRSQQLLETL</sequence>
<protein>
    <recommendedName>
        <fullName evidence="1">FAD-dependent urate hydroxylase HpyO/Asp monooxygenase CreE-like FAD/NAD(P)-binding domain-containing protein</fullName>
    </recommendedName>
</protein>
<dbReference type="RefSeq" id="WP_012702681.1">
    <property type="nucleotide sequence ID" value="NC_012560.1"/>
</dbReference>
<keyword evidence="3" id="KW-1185">Reference proteome</keyword>